<evidence type="ECO:0000256" key="3">
    <source>
        <dbReference type="ARBA" id="ARBA00022475"/>
    </source>
</evidence>
<keyword evidence="5 8" id="KW-1133">Transmembrane helix</keyword>
<dbReference type="InterPro" id="IPR024194">
    <property type="entry name" value="Ac/AlaTfrase_AlgI/DltB"/>
</dbReference>
<gene>
    <name evidence="9" type="ORF">FYJ35_09910</name>
</gene>
<comment type="caution">
    <text evidence="9">The sequence shown here is derived from an EMBL/GenBank/DDBJ whole genome shotgun (WGS) entry which is preliminary data.</text>
</comment>
<feature type="transmembrane region" description="Helical" evidence="8">
    <location>
        <begin position="89"/>
        <end position="110"/>
    </location>
</feature>
<evidence type="ECO:0000256" key="6">
    <source>
        <dbReference type="ARBA" id="ARBA00023136"/>
    </source>
</evidence>
<dbReference type="GO" id="GO:0005886">
    <property type="term" value="C:plasma membrane"/>
    <property type="evidence" value="ECO:0007669"/>
    <property type="project" value="UniProtKB-SubCell"/>
</dbReference>
<dbReference type="InterPro" id="IPR004299">
    <property type="entry name" value="MBOAT_fam"/>
</dbReference>
<reference evidence="9 10" key="1">
    <citation type="submission" date="2019-08" db="EMBL/GenBank/DDBJ databases">
        <title>In-depth cultivation of the pig gut microbiome towards novel bacterial diversity and tailored functional studies.</title>
        <authorList>
            <person name="Wylensek D."/>
            <person name="Hitch T.C.A."/>
            <person name="Clavel T."/>
        </authorList>
    </citation>
    <scope>NUCLEOTIDE SEQUENCE [LARGE SCALE GENOMIC DNA]</scope>
    <source>
        <strain evidence="9 10">Oil+RF-744-WCA-WT-11</strain>
    </source>
</reference>
<dbReference type="InterPro" id="IPR051085">
    <property type="entry name" value="MB_O-acyltransferase"/>
</dbReference>
<feature type="transmembrane region" description="Helical" evidence="8">
    <location>
        <begin position="6"/>
        <end position="23"/>
    </location>
</feature>
<keyword evidence="7" id="KW-0808">Transferase</keyword>
<dbReference type="GO" id="GO:0016746">
    <property type="term" value="F:acyltransferase activity"/>
    <property type="evidence" value="ECO:0007669"/>
    <property type="project" value="UniProtKB-KW"/>
</dbReference>
<comment type="similarity">
    <text evidence="2 7">Belongs to the membrane-bound acyltransferase family.</text>
</comment>
<evidence type="ECO:0000313" key="10">
    <source>
        <dbReference type="Proteomes" id="UP000481852"/>
    </source>
</evidence>
<keyword evidence="4 8" id="KW-0812">Transmembrane</keyword>
<feature type="transmembrane region" description="Helical" evidence="8">
    <location>
        <begin position="420"/>
        <end position="440"/>
    </location>
</feature>
<feature type="transmembrane region" description="Helical" evidence="8">
    <location>
        <begin position="382"/>
        <end position="399"/>
    </location>
</feature>
<keyword evidence="3 7" id="KW-1003">Cell membrane</keyword>
<organism evidence="9 10">
    <name type="scientific">Porcincola intestinalis</name>
    <dbReference type="NCBI Taxonomy" id="2606632"/>
    <lineage>
        <taxon>Bacteria</taxon>
        <taxon>Bacillati</taxon>
        <taxon>Bacillota</taxon>
        <taxon>Clostridia</taxon>
        <taxon>Lachnospirales</taxon>
        <taxon>Lachnospiraceae</taxon>
        <taxon>Porcincola</taxon>
    </lineage>
</organism>
<dbReference type="Proteomes" id="UP000481852">
    <property type="component" value="Unassembled WGS sequence"/>
</dbReference>
<dbReference type="RefSeq" id="WP_154526083.1">
    <property type="nucleotide sequence ID" value="NZ_JAQYJL010000019.1"/>
</dbReference>
<name>A0A6L5X7H2_9FIRM</name>
<accession>A0A6L5X7H2</accession>
<evidence type="ECO:0000256" key="8">
    <source>
        <dbReference type="SAM" id="Phobius"/>
    </source>
</evidence>
<dbReference type="Pfam" id="PF03062">
    <property type="entry name" value="MBOAT"/>
    <property type="match status" value="1"/>
</dbReference>
<feature type="transmembrane region" description="Helical" evidence="8">
    <location>
        <begin position="514"/>
        <end position="536"/>
    </location>
</feature>
<dbReference type="PIRSF" id="PIRSF016636">
    <property type="entry name" value="AlgI_DltB"/>
    <property type="match status" value="1"/>
</dbReference>
<evidence type="ECO:0000256" key="1">
    <source>
        <dbReference type="ARBA" id="ARBA00004651"/>
    </source>
</evidence>
<proteinExistence type="inferred from homology"/>
<dbReference type="AlphaFoldDB" id="A0A6L5X7H2"/>
<evidence type="ECO:0000256" key="4">
    <source>
        <dbReference type="ARBA" id="ARBA00022692"/>
    </source>
</evidence>
<evidence type="ECO:0000256" key="2">
    <source>
        <dbReference type="ARBA" id="ARBA00010323"/>
    </source>
</evidence>
<feature type="transmembrane region" description="Helical" evidence="8">
    <location>
        <begin position="30"/>
        <end position="52"/>
    </location>
</feature>
<comment type="subcellular location">
    <subcellularLocation>
        <location evidence="1">Cell membrane</location>
        <topology evidence="1">Multi-pass membrane protein</topology>
    </subcellularLocation>
</comment>
<dbReference type="PANTHER" id="PTHR13285">
    <property type="entry name" value="ACYLTRANSFERASE"/>
    <property type="match status" value="1"/>
</dbReference>
<dbReference type="InterPro" id="IPR028362">
    <property type="entry name" value="AlgI"/>
</dbReference>
<protein>
    <submittedName>
        <fullName evidence="9">MBOAT family protein</fullName>
    </submittedName>
</protein>
<dbReference type="PIRSF" id="PIRSF500217">
    <property type="entry name" value="AlgI"/>
    <property type="match status" value="1"/>
</dbReference>
<dbReference type="GO" id="GO:0042121">
    <property type="term" value="P:alginic acid biosynthetic process"/>
    <property type="evidence" value="ECO:0007669"/>
    <property type="project" value="InterPro"/>
</dbReference>
<feature type="transmembrane region" description="Helical" evidence="8">
    <location>
        <begin position="467"/>
        <end position="493"/>
    </location>
</feature>
<evidence type="ECO:0000256" key="5">
    <source>
        <dbReference type="ARBA" id="ARBA00022989"/>
    </source>
</evidence>
<evidence type="ECO:0000313" key="9">
    <source>
        <dbReference type="EMBL" id="MSS15345.1"/>
    </source>
</evidence>
<keyword evidence="6 7" id="KW-0472">Membrane</keyword>
<evidence type="ECO:0000256" key="7">
    <source>
        <dbReference type="PIRNR" id="PIRNR016636"/>
    </source>
</evidence>
<dbReference type="EMBL" id="VULZ01000010">
    <property type="protein sequence ID" value="MSS15345.1"/>
    <property type="molecule type" value="Genomic_DNA"/>
</dbReference>
<sequence>MGYHQLSYLLGFLPLVLLLFSICPKRSRRYVLAGASWLYFFLCSRYLIVYLLGTTVWTYLMGIWIGKLGEGLPESAAAASRDPYRKQAMAHHAAMLLANGVLFGVLFYLKYTGFFVRQLNKLVVHAGGAAIIAPRLLVPIGISFYTLEAVGYLLEVYWRRIPADRDFIRIALFLGFFPQTMEGPIARYGDTAMQFSSLPEKVEITRCGMPGIQAQSGVPRTLEEMTASAMRICWGMFKKLVVADRLNIIVATLFGEYEKQNGVLIIVAAVCYTVQLYMEFSGMMDVVIGSARLFGIRLPENFRQPFFSQTASEFWRRWHISLGAWLKDYLFYPVAASTTAKKLGKRLRKMSGRYVAKLAVSALALTPVWLFNGLWHGAEWNYIFYGIYYLVLLILELALEPVKAGFYRRTGIRQNGRGATLLRILRTWVIIFTGEMFFRAPGLRAGFCMFRSLFHSFGISRLWDGTLLTFGLGMADWTAIIGGTAVVFLYDLLRERGFSIRDWVFARKLPVRWALYNVLIFAVIIFGAYGTGYQAVDLIYAGF</sequence>
<keyword evidence="10" id="KW-1185">Reference proteome</keyword>
<feature type="transmembrane region" description="Helical" evidence="8">
    <location>
        <begin position="122"/>
        <end position="147"/>
    </location>
</feature>
<feature type="transmembrane region" description="Helical" evidence="8">
    <location>
        <begin position="354"/>
        <end position="376"/>
    </location>
</feature>
<keyword evidence="7" id="KW-0012">Acyltransferase</keyword>
<dbReference type="PANTHER" id="PTHR13285:SF18">
    <property type="entry name" value="PROTEIN-CYSTEINE N-PALMITOYLTRANSFERASE RASP"/>
    <property type="match status" value="1"/>
</dbReference>